<evidence type="ECO:0000259" key="1">
    <source>
        <dbReference type="Pfam" id="PF13577"/>
    </source>
</evidence>
<protein>
    <recommendedName>
        <fullName evidence="1">SnoaL-like domain-containing protein</fullName>
    </recommendedName>
</protein>
<dbReference type="SUPFAM" id="SSF54427">
    <property type="entry name" value="NTF2-like"/>
    <property type="match status" value="1"/>
</dbReference>
<dbReference type="AlphaFoldDB" id="A0AAD1HNE0"/>
<dbReference type="InterPro" id="IPR037401">
    <property type="entry name" value="SnoaL-like"/>
</dbReference>
<name>A0AAD1HNE0_9MYCO</name>
<organism evidence="2 3">
    <name type="scientific">Mycolicibacterium aichiense</name>
    <dbReference type="NCBI Taxonomy" id="1799"/>
    <lineage>
        <taxon>Bacteria</taxon>
        <taxon>Bacillati</taxon>
        <taxon>Actinomycetota</taxon>
        <taxon>Actinomycetes</taxon>
        <taxon>Mycobacteriales</taxon>
        <taxon>Mycobacteriaceae</taxon>
        <taxon>Mycolicibacterium</taxon>
    </lineage>
</organism>
<dbReference type="InterPro" id="IPR032710">
    <property type="entry name" value="NTF2-like_dom_sf"/>
</dbReference>
<dbReference type="EMBL" id="AP022561">
    <property type="protein sequence ID" value="BBX07884.1"/>
    <property type="molecule type" value="Genomic_DNA"/>
</dbReference>
<evidence type="ECO:0000313" key="2">
    <source>
        <dbReference type="EMBL" id="BBX07884.1"/>
    </source>
</evidence>
<proteinExistence type="predicted"/>
<gene>
    <name evidence="2" type="ORF">MAIC_26870</name>
</gene>
<keyword evidence="3" id="KW-1185">Reference proteome</keyword>
<reference evidence="2 3" key="1">
    <citation type="journal article" date="2019" name="Emerg. Microbes Infect.">
        <title>Comprehensive subspecies identification of 175 nontuberculous mycobacteria species based on 7547 genomic profiles.</title>
        <authorList>
            <person name="Matsumoto Y."/>
            <person name="Kinjo T."/>
            <person name="Motooka D."/>
            <person name="Nabeya D."/>
            <person name="Jung N."/>
            <person name="Uechi K."/>
            <person name="Horii T."/>
            <person name="Iida T."/>
            <person name="Fujita J."/>
            <person name="Nakamura S."/>
        </authorList>
    </citation>
    <scope>NUCLEOTIDE SEQUENCE [LARGE SCALE GENOMIC DNA]</scope>
    <source>
        <strain evidence="2 3">JCM 6376</strain>
    </source>
</reference>
<dbReference type="KEGG" id="maic:MAIC_26870"/>
<sequence length="172" mass="18630">MADLDILARLQRLEDQQDIATLIASYGPAVDAGDAHSAAGLWTHDGRYDVEGWQMSGRQGVYDMVASDSHQELVAKGCCHFLGPAVVTVDGDRAVAVCESLVLVRRQGHEDLDHTDQYCVWRATANHFALDRVDGRWQITTRVSRVLDGDRLAHALLGAGLAGDPAPLDGRG</sequence>
<dbReference type="RefSeq" id="WP_115321152.1">
    <property type="nucleotide sequence ID" value="NZ_AP022561.1"/>
</dbReference>
<accession>A0AAD1HNE0</accession>
<dbReference type="Gene3D" id="3.10.450.50">
    <property type="match status" value="1"/>
</dbReference>
<evidence type="ECO:0000313" key="3">
    <source>
        <dbReference type="Proteomes" id="UP000467327"/>
    </source>
</evidence>
<dbReference type="Proteomes" id="UP000467327">
    <property type="component" value="Chromosome"/>
</dbReference>
<dbReference type="Pfam" id="PF13577">
    <property type="entry name" value="SnoaL_4"/>
    <property type="match status" value="1"/>
</dbReference>
<feature type="domain" description="SnoaL-like" evidence="1">
    <location>
        <begin position="11"/>
        <end position="142"/>
    </location>
</feature>